<evidence type="ECO:0000313" key="1">
    <source>
        <dbReference type="EMBL" id="NLP38429.1"/>
    </source>
</evidence>
<comment type="caution">
    <text evidence="1">The sequence shown here is derived from an EMBL/GenBank/DDBJ whole genome shotgun (WGS) entry which is preliminary data.</text>
</comment>
<organism evidence="1 2">
    <name type="scientific">Corynebacterium pollutisoli</name>
    <dbReference type="NCBI Taxonomy" id="1610489"/>
    <lineage>
        <taxon>Bacteria</taxon>
        <taxon>Bacillati</taxon>
        <taxon>Actinomycetota</taxon>
        <taxon>Actinomycetes</taxon>
        <taxon>Mycobacteriales</taxon>
        <taxon>Corynebacteriaceae</taxon>
        <taxon>Corynebacterium</taxon>
    </lineage>
</organism>
<feature type="non-terminal residue" evidence="1">
    <location>
        <position position="1"/>
    </location>
</feature>
<dbReference type="Proteomes" id="UP000568696">
    <property type="component" value="Unassembled WGS sequence"/>
</dbReference>
<gene>
    <name evidence="1" type="ORF">GX356_01720</name>
</gene>
<proteinExistence type="predicted"/>
<dbReference type="InterPro" id="IPR012338">
    <property type="entry name" value="Beta-lactam/transpept-like"/>
</dbReference>
<dbReference type="SUPFAM" id="SSF56601">
    <property type="entry name" value="beta-lactamase/transpeptidase-like"/>
    <property type="match status" value="1"/>
</dbReference>
<dbReference type="GO" id="GO:0016787">
    <property type="term" value="F:hydrolase activity"/>
    <property type="evidence" value="ECO:0007669"/>
    <property type="project" value="UniProtKB-KW"/>
</dbReference>
<dbReference type="EMBL" id="JAAYSN010000038">
    <property type="protein sequence ID" value="NLP38429.1"/>
    <property type="molecule type" value="Genomic_DNA"/>
</dbReference>
<keyword evidence="1" id="KW-0378">Hydrolase</keyword>
<name>A0A7X8RF62_9CORY</name>
<dbReference type="AlphaFoldDB" id="A0A7X8RF62"/>
<protein>
    <submittedName>
        <fullName evidence="1">Serine hydrolase</fullName>
    </submittedName>
</protein>
<accession>A0A7X8RF62</accession>
<sequence length="52" mass="5725">DTFGHFGQSGTYLWVAPGTGRAMVALTDRPFGDWAKPLWAETNEAIWAELEG</sequence>
<reference evidence="1 2" key="1">
    <citation type="journal article" date="2020" name="Biotechnol. Biofuels">
        <title>New insights from the biogas microbiome by comprehensive genome-resolved metagenomics of nearly 1600 species originating from multiple anaerobic digesters.</title>
        <authorList>
            <person name="Campanaro S."/>
            <person name="Treu L."/>
            <person name="Rodriguez-R L.M."/>
            <person name="Kovalovszki A."/>
            <person name="Ziels R.M."/>
            <person name="Maus I."/>
            <person name="Zhu X."/>
            <person name="Kougias P.G."/>
            <person name="Basile A."/>
            <person name="Luo G."/>
            <person name="Schluter A."/>
            <person name="Konstantinidis K.T."/>
            <person name="Angelidaki I."/>
        </authorList>
    </citation>
    <scope>NUCLEOTIDE SEQUENCE [LARGE SCALE GENOMIC DNA]</scope>
    <source>
        <strain evidence="1">AS23ysBPME_344</strain>
    </source>
</reference>
<dbReference type="Gene3D" id="3.40.710.10">
    <property type="entry name" value="DD-peptidase/beta-lactamase superfamily"/>
    <property type="match status" value="1"/>
</dbReference>
<evidence type="ECO:0000313" key="2">
    <source>
        <dbReference type="Proteomes" id="UP000568696"/>
    </source>
</evidence>